<organism evidence="5 6">
    <name type="scientific">Pseudoalteromonas ulvae</name>
    <dbReference type="NCBI Taxonomy" id="107327"/>
    <lineage>
        <taxon>Bacteria</taxon>
        <taxon>Pseudomonadati</taxon>
        <taxon>Pseudomonadota</taxon>
        <taxon>Gammaproteobacteria</taxon>
        <taxon>Alteromonadales</taxon>
        <taxon>Pseudoalteromonadaceae</taxon>
        <taxon>Pseudoalteromonas</taxon>
    </lineage>
</organism>
<name>A0A244CSL4_PSEDV</name>
<dbReference type="PANTHER" id="PTHR44942">
    <property type="entry name" value="METHYLTRANSF_11 DOMAIN-CONTAINING PROTEIN"/>
    <property type="match status" value="1"/>
</dbReference>
<evidence type="ECO:0000259" key="4">
    <source>
        <dbReference type="Pfam" id="PF08241"/>
    </source>
</evidence>
<keyword evidence="6" id="KW-1185">Reference proteome</keyword>
<gene>
    <name evidence="5" type="ORF">B1199_09685</name>
</gene>
<reference evidence="5 6" key="1">
    <citation type="submission" date="2017-02" db="EMBL/GenBank/DDBJ databases">
        <title>Pseudoalteromonas ulvae TC14 Genome.</title>
        <authorList>
            <person name="Molmeret M."/>
        </authorList>
    </citation>
    <scope>NUCLEOTIDE SEQUENCE [LARGE SCALE GENOMIC DNA]</scope>
    <source>
        <strain evidence="5">TC14</strain>
    </source>
</reference>
<dbReference type="OrthoDB" id="9804312at2"/>
<dbReference type="InterPro" id="IPR013216">
    <property type="entry name" value="Methyltransf_11"/>
</dbReference>
<evidence type="ECO:0000256" key="1">
    <source>
        <dbReference type="ARBA" id="ARBA00008361"/>
    </source>
</evidence>
<dbReference type="RefSeq" id="WP_086743884.1">
    <property type="nucleotide sequence ID" value="NZ_MWPV01000002.1"/>
</dbReference>
<dbReference type="GO" id="GO:0032259">
    <property type="term" value="P:methylation"/>
    <property type="evidence" value="ECO:0007669"/>
    <property type="project" value="UniProtKB-KW"/>
</dbReference>
<sequence>MIKQKDIFLGSEGDAWYARNKAHYQNLPEGADALLDFVLQQQLSPKKVLEIGCANGRRLELFHKTFDADCYGVDVSTSAIKEGESQSPALNLTVGSADKLDYPDESFDMIIFGFCLYLCDRNDLFQIAAQADRVLKDGGYIIIQDFHPATPYKNEYSHKAGIFSYKMNNSNLFLWNPAYSQFALEISTHGDKSMRVIEDERVSISLLYKDLANAYRQK</sequence>
<evidence type="ECO:0000256" key="2">
    <source>
        <dbReference type="ARBA" id="ARBA00022603"/>
    </source>
</evidence>
<dbReference type="GO" id="GO:0008757">
    <property type="term" value="F:S-adenosylmethionine-dependent methyltransferase activity"/>
    <property type="evidence" value="ECO:0007669"/>
    <property type="project" value="InterPro"/>
</dbReference>
<dbReference type="EMBL" id="MWPV01000002">
    <property type="protein sequence ID" value="OUL58581.1"/>
    <property type="molecule type" value="Genomic_DNA"/>
</dbReference>
<evidence type="ECO:0000256" key="3">
    <source>
        <dbReference type="ARBA" id="ARBA00022679"/>
    </source>
</evidence>
<dbReference type="CDD" id="cd02440">
    <property type="entry name" value="AdoMet_MTases"/>
    <property type="match status" value="1"/>
</dbReference>
<dbReference type="Proteomes" id="UP000194841">
    <property type="component" value="Unassembled WGS sequence"/>
</dbReference>
<comment type="caution">
    <text evidence="5">The sequence shown here is derived from an EMBL/GenBank/DDBJ whole genome shotgun (WGS) entry which is preliminary data.</text>
</comment>
<dbReference type="InterPro" id="IPR051052">
    <property type="entry name" value="Diverse_substrate_MTase"/>
</dbReference>
<dbReference type="PANTHER" id="PTHR44942:SF4">
    <property type="entry name" value="METHYLTRANSFERASE TYPE 11 DOMAIN-CONTAINING PROTEIN"/>
    <property type="match status" value="1"/>
</dbReference>
<evidence type="ECO:0000313" key="6">
    <source>
        <dbReference type="Proteomes" id="UP000194841"/>
    </source>
</evidence>
<proteinExistence type="inferred from homology"/>
<keyword evidence="2" id="KW-0489">Methyltransferase</keyword>
<feature type="domain" description="Methyltransferase type 11" evidence="4">
    <location>
        <begin position="49"/>
        <end position="143"/>
    </location>
</feature>
<evidence type="ECO:0000313" key="5">
    <source>
        <dbReference type="EMBL" id="OUL58581.1"/>
    </source>
</evidence>
<keyword evidence="3" id="KW-0808">Transferase</keyword>
<dbReference type="AlphaFoldDB" id="A0A244CSL4"/>
<protein>
    <recommendedName>
        <fullName evidence="4">Methyltransferase type 11 domain-containing protein</fullName>
    </recommendedName>
</protein>
<dbReference type="Gene3D" id="3.40.50.150">
    <property type="entry name" value="Vaccinia Virus protein VP39"/>
    <property type="match status" value="1"/>
</dbReference>
<dbReference type="SUPFAM" id="SSF53335">
    <property type="entry name" value="S-adenosyl-L-methionine-dependent methyltransferases"/>
    <property type="match status" value="1"/>
</dbReference>
<dbReference type="Pfam" id="PF08241">
    <property type="entry name" value="Methyltransf_11"/>
    <property type="match status" value="1"/>
</dbReference>
<dbReference type="InterPro" id="IPR029063">
    <property type="entry name" value="SAM-dependent_MTases_sf"/>
</dbReference>
<accession>A0A244CSL4</accession>
<comment type="similarity">
    <text evidence="1">Belongs to the methyltransferase superfamily.</text>
</comment>